<keyword evidence="1" id="KW-0175">Coiled coil</keyword>
<name>A0A9Q1QE94_9CARY</name>
<protein>
    <submittedName>
        <fullName evidence="2">Uncharacterized protein</fullName>
    </submittedName>
</protein>
<reference evidence="2" key="1">
    <citation type="submission" date="2022-04" db="EMBL/GenBank/DDBJ databases">
        <title>Carnegiea gigantea Genome sequencing and assembly v2.</title>
        <authorList>
            <person name="Copetti D."/>
            <person name="Sanderson M.J."/>
            <person name="Burquez A."/>
            <person name="Wojciechowski M.F."/>
        </authorList>
    </citation>
    <scope>NUCLEOTIDE SEQUENCE</scope>
    <source>
        <strain evidence="2">SGP5-SGP5p</strain>
        <tissue evidence="2">Aerial part</tissue>
    </source>
</reference>
<evidence type="ECO:0000313" key="2">
    <source>
        <dbReference type="EMBL" id="KAJ8438346.1"/>
    </source>
</evidence>
<gene>
    <name evidence="2" type="ORF">Cgig2_015273</name>
</gene>
<comment type="caution">
    <text evidence="2">The sequence shown here is derived from an EMBL/GenBank/DDBJ whole genome shotgun (WGS) entry which is preliminary data.</text>
</comment>
<dbReference type="Proteomes" id="UP001153076">
    <property type="component" value="Unassembled WGS sequence"/>
</dbReference>
<evidence type="ECO:0000256" key="1">
    <source>
        <dbReference type="SAM" id="Coils"/>
    </source>
</evidence>
<dbReference type="EMBL" id="JAKOGI010000257">
    <property type="protein sequence ID" value="KAJ8438346.1"/>
    <property type="molecule type" value="Genomic_DNA"/>
</dbReference>
<dbReference type="AlphaFoldDB" id="A0A9Q1QE94"/>
<proteinExistence type="predicted"/>
<organism evidence="2 3">
    <name type="scientific">Carnegiea gigantea</name>
    <dbReference type="NCBI Taxonomy" id="171969"/>
    <lineage>
        <taxon>Eukaryota</taxon>
        <taxon>Viridiplantae</taxon>
        <taxon>Streptophyta</taxon>
        <taxon>Embryophyta</taxon>
        <taxon>Tracheophyta</taxon>
        <taxon>Spermatophyta</taxon>
        <taxon>Magnoliopsida</taxon>
        <taxon>eudicotyledons</taxon>
        <taxon>Gunneridae</taxon>
        <taxon>Pentapetalae</taxon>
        <taxon>Caryophyllales</taxon>
        <taxon>Cactineae</taxon>
        <taxon>Cactaceae</taxon>
        <taxon>Cactoideae</taxon>
        <taxon>Echinocereeae</taxon>
        <taxon>Carnegiea</taxon>
    </lineage>
</organism>
<feature type="coiled-coil region" evidence="1">
    <location>
        <begin position="84"/>
        <end position="115"/>
    </location>
</feature>
<dbReference type="OrthoDB" id="1300094at2759"/>
<evidence type="ECO:0000313" key="3">
    <source>
        <dbReference type="Proteomes" id="UP001153076"/>
    </source>
</evidence>
<accession>A0A9Q1QE94</accession>
<keyword evidence="3" id="KW-1185">Reference proteome</keyword>
<sequence length="157" mass="18121">MNLANEVGRLKDGENLGVEFYNNGVVGDYSKAFSRNLDEHQKFSQFELIEKCCRPQDHNHVLCFGQAVTPKDEKNRQNSLTDSVDALESNYQKKIEEMQTAHERYMAKMKESHQQDLAKMEDAHHKDMATIGDKLKLLAKLGLQQRSHEMYSSGMYH</sequence>